<dbReference type="PANTHER" id="PTHR23150">
    <property type="entry name" value="SULFATASE MODIFYING FACTOR 1, 2"/>
    <property type="match status" value="1"/>
</dbReference>
<gene>
    <name evidence="2" type="ORF">ACFPB0_13420</name>
</gene>
<accession>A0ABV9NGX0</accession>
<keyword evidence="3" id="KW-1185">Reference proteome</keyword>
<dbReference type="EMBL" id="JBHSGQ010000009">
    <property type="protein sequence ID" value="MFC4726293.1"/>
    <property type="molecule type" value="Genomic_DNA"/>
</dbReference>
<dbReference type="InterPro" id="IPR016187">
    <property type="entry name" value="CTDL_fold"/>
</dbReference>
<proteinExistence type="predicted"/>
<evidence type="ECO:0000259" key="1">
    <source>
        <dbReference type="Pfam" id="PF03781"/>
    </source>
</evidence>
<dbReference type="PANTHER" id="PTHR23150:SF19">
    <property type="entry name" value="FORMYLGLYCINE-GENERATING ENZYME"/>
    <property type="match status" value="1"/>
</dbReference>
<organism evidence="2 3">
    <name type="scientific">Glycocaulis abyssi</name>
    <dbReference type="NCBI Taxonomy" id="1433403"/>
    <lineage>
        <taxon>Bacteria</taxon>
        <taxon>Pseudomonadati</taxon>
        <taxon>Pseudomonadota</taxon>
        <taxon>Alphaproteobacteria</taxon>
        <taxon>Maricaulales</taxon>
        <taxon>Maricaulaceae</taxon>
        <taxon>Glycocaulis</taxon>
    </lineage>
</organism>
<evidence type="ECO:0000313" key="3">
    <source>
        <dbReference type="Proteomes" id="UP001596024"/>
    </source>
</evidence>
<dbReference type="Gene3D" id="3.90.1580.10">
    <property type="entry name" value="paralog of FGE (formylglycine-generating enzyme)"/>
    <property type="match status" value="1"/>
</dbReference>
<dbReference type="Pfam" id="PF03781">
    <property type="entry name" value="FGE-sulfatase"/>
    <property type="match status" value="1"/>
</dbReference>
<comment type="caution">
    <text evidence="2">The sequence shown here is derived from an EMBL/GenBank/DDBJ whole genome shotgun (WGS) entry which is preliminary data.</text>
</comment>
<sequence>MVWVPPGTVQLGSEDFFPEERPVRSAQVDGFWIGIHEVTNGEFAAFVEATGYVTLAERDGPDVGGGGVFGPGVQVRDWSDIRTWWRFDPRASWRQPQGRSSTIEGRDSWPVVQIAYEDALAYARWRGHDLPGEAEWEHAARGGIDGAPYVWGDEMRPDGAFMANHWQGVFPVEDSGADGHAGLAPVGCYAPNGYGLYDMAGNVWEWTQDEWGQPGFRVIKGGSFLCSDSYCHRYRPAARQPGDERFSTEHLGFRTLWRGPAPD</sequence>
<reference evidence="3" key="1">
    <citation type="journal article" date="2019" name="Int. J. Syst. Evol. Microbiol.">
        <title>The Global Catalogue of Microorganisms (GCM) 10K type strain sequencing project: providing services to taxonomists for standard genome sequencing and annotation.</title>
        <authorList>
            <consortium name="The Broad Institute Genomics Platform"/>
            <consortium name="The Broad Institute Genome Sequencing Center for Infectious Disease"/>
            <person name="Wu L."/>
            <person name="Ma J."/>
        </authorList>
    </citation>
    <scope>NUCLEOTIDE SEQUENCE [LARGE SCALE GENOMIC DNA]</scope>
    <source>
        <strain evidence="3">CCUG 62981</strain>
    </source>
</reference>
<protein>
    <submittedName>
        <fullName evidence="2">Formylglycine-generating enzyme family protein</fullName>
    </submittedName>
</protein>
<dbReference type="Proteomes" id="UP001596024">
    <property type="component" value="Unassembled WGS sequence"/>
</dbReference>
<dbReference type="SUPFAM" id="SSF56436">
    <property type="entry name" value="C-type lectin-like"/>
    <property type="match status" value="1"/>
</dbReference>
<feature type="domain" description="Sulfatase-modifying factor enzyme-like" evidence="1">
    <location>
        <begin position="1"/>
        <end position="256"/>
    </location>
</feature>
<name>A0ABV9NGX0_9PROT</name>
<dbReference type="InterPro" id="IPR005532">
    <property type="entry name" value="SUMF_dom"/>
</dbReference>
<dbReference type="InterPro" id="IPR042095">
    <property type="entry name" value="SUMF_sf"/>
</dbReference>
<dbReference type="InterPro" id="IPR051043">
    <property type="entry name" value="Sulfatase_Mod_Factor_Kinase"/>
</dbReference>
<evidence type="ECO:0000313" key="2">
    <source>
        <dbReference type="EMBL" id="MFC4726293.1"/>
    </source>
</evidence>
<dbReference type="RefSeq" id="WP_371395091.1">
    <property type="nucleotide sequence ID" value="NZ_CP163421.1"/>
</dbReference>